<sequence length="139" mass="15377">MNMIEVKLTDLEGRALDWVVAQVVGVAVKLSPPHNGTYWRVSLEDRGYAYRPSTDWNQGGPLMDKYAKSFGVVDGSEPPRFRAFARDNSPEGFCRIAGGETILQAFCRALVRLNRGDVVQVPEVLVLYAEVATHAARPV</sequence>
<comment type="caution">
    <text evidence="1">The sequence shown here is derived from an EMBL/GenBank/DDBJ whole genome shotgun (WGS) entry which is preliminary data.</text>
</comment>
<name>A0ABS6QZH6_9PSED</name>
<proteinExistence type="predicted"/>
<organism evidence="1 2">
    <name type="scientific">Pseudomonas azerbaijanoccidentalis</name>
    <dbReference type="NCBI Taxonomy" id="2842347"/>
    <lineage>
        <taxon>Bacteria</taxon>
        <taxon>Pseudomonadati</taxon>
        <taxon>Pseudomonadota</taxon>
        <taxon>Gammaproteobacteria</taxon>
        <taxon>Pseudomonadales</taxon>
        <taxon>Pseudomonadaceae</taxon>
        <taxon>Pseudomonas</taxon>
    </lineage>
</organism>
<keyword evidence="2" id="KW-1185">Reference proteome</keyword>
<accession>A0ABS6QZH6</accession>
<evidence type="ECO:0000313" key="2">
    <source>
        <dbReference type="Proteomes" id="UP001049200"/>
    </source>
</evidence>
<dbReference type="Pfam" id="PF10765">
    <property type="entry name" value="Phage_P22_NinX"/>
    <property type="match status" value="1"/>
</dbReference>
<dbReference type="InterPro" id="IPR019701">
    <property type="entry name" value="Phage_P22_NinX"/>
</dbReference>
<dbReference type="EMBL" id="JAHSTU010000014">
    <property type="protein sequence ID" value="MBV4524342.1"/>
    <property type="molecule type" value="Genomic_DNA"/>
</dbReference>
<gene>
    <name evidence="1" type="ORF">KVG88_30170</name>
</gene>
<dbReference type="RefSeq" id="WP_217873545.1">
    <property type="nucleotide sequence ID" value="NZ_JAHSTU010000014.1"/>
</dbReference>
<reference evidence="1" key="1">
    <citation type="submission" date="2021-06" db="EMBL/GenBank/DDBJ databases">
        <title>Updating the genus Pseudomonas: Description of 43 new species and partition of the Pseudomonas putida group.</title>
        <authorList>
            <person name="Girard L."/>
            <person name="Lood C."/>
            <person name="Vandamme P."/>
            <person name="Rokni-Zadeh H."/>
            <person name="Van Noort V."/>
            <person name="Hofte M."/>
            <person name="Lavigne R."/>
            <person name="De Mot R."/>
        </authorList>
    </citation>
    <scope>NUCLEOTIDE SEQUENCE</scope>
    <source>
        <strain evidence="1">SWRI74</strain>
    </source>
</reference>
<evidence type="ECO:0000313" key="1">
    <source>
        <dbReference type="EMBL" id="MBV4524342.1"/>
    </source>
</evidence>
<protein>
    <submittedName>
        <fullName evidence="1">DUF2591 domain-containing protein</fullName>
    </submittedName>
</protein>
<dbReference type="Proteomes" id="UP001049200">
    <property type="component" value="Unassembled WGS sequence"/>
</dbReference>